<dbReference type="Gene3D" id="3.40.50.2300">
    <property type="match status" value="1"/>
</dbReference>
<keyword evidence="2" id="KW-1185">Reference proteome</keyword>
<gene>
    <name evidence="1" type="ORF">GCM10011444_07240</name>
</gene>
<evidence type="ECO:0000313" key="1">
    <source>
        <dbReference type="EMBL" id="GGI56415.1"/>
    </source>
</evidence>
<dbReference type="EMBL" id="BMDQ01000001">
    <property type="protein sequence ID" value="GGI56415.1"/>
    <property type="molecule type" value="Genomic_DNA"/>
</dbReference>
<dbReference type="Proteomes" id="UP000624701">
    <property type="component" value="Unassembled WGS sequence"/>
</dbReference>
<proteinExistence type="predicted"/>
<dbReference type="InterPro" id="IPR011006">
    <property type="entry name" value="CheY-like_superfamily"/>
</dbReference>
<dbReference type="RefSeq" id="WP_188373332.1">
    <property type="nucleotide sequence ID" value="NZ_BMDQ01000001.1"/>
</dbReference>
<reference evidence="2" key="1">
    <citation type="journal article" date="2019" name="Int. J. Syst. Evol. Microbiol.">
        <title>The Global Catalogue of Microorganisms (GCM) 10K type strain sequencing project: providing services to taxonomists for standard genome sequencing and annotation.</title>
        <authorList>
            <consortium name="The Broad Institute Genomics Platform"/>
            <consortium name="The Broad Institute Genome Sequencing Center for Infectious Disease"/>
            <person name="Wu L."/>
            <person name="Ma J."/>
        </authorList>
    </citation>
    <scope>NUCLEOTIDE SEQUENCE [LARGE SCALE GENOMIC DNA]</scope>
    <source>
        <strain evidence="2">CCM 8681</strain>
    </source>
</reference>
<name>A0ABQ2BVF9_9FLAO</name>
<protein>
    <recommendedName>
        <fullName evidence="3">Response regulatory domain-containing protein</fullName>
    </recommendedName>
</protein>
<dbReference type="SUPFAM" id="SSF52172">
    <property type="entry name" value="CheY-like"/>
    <property type="match status" value="1"/>
</dbReference>
<organism evidence="1 2">
    <name type="scientific">Winogradskyella haliclonae</name>
    <dbReference type="NCBI Taxonomy" id="2048558"/>
    <lineage>
        <taxon>Bacteria</taxon>
        <taxon>Pseudomonadati</taxon>
        <taxon>Bacteroidota</taxon>
        <taxon>Flavobacteriia</taxon>
        <taxon>Flavobacteriales</taxon>
        <taxon>Flavobacteriaceae</taxon>
        <taxon>Winogradskyella</taxon>
    </lineage>
</organism>
<accession>A0ABQ2BVF9</accession>
<evidence type="ECO:0000313" key="2">
    <source>
        <dbReference type="Proteomes" id="UP000624701"/>
    </source>
</evidence>
<sequence length="116" mass="13376">MLEHNFNNIVIYHKGFEALEYVISKRPRLVIIESKLPELSANDIIKAIKFKGIKSNFIVLTDDNSTHCKNSFSVKIKYINPESKDFESTLVKELNLIKITLVSDNQKPNNQLRINT</sequence>
<evidence type="ECO:0008006" key="3">
    <source>
        <dbReference type="Google" id="ProtNLM"/>
    </source>
</evidence>
<comment type="caution">
    <text evidence="1">The sequence shown here is derived from an EMBL/GenBank/DDBJ whole genome shotgun (WGS) entry which is preliminary data.</text>
</comment>